<accession>A0A1X7KUG2</accession>
<evidence type="ECO:0000313" key="1">
    <source>
        <dbReference type="EMBL" id="SMG44877.1"/>
    </source>
</evidence>
<dbReference type="AlphaFoldDB" id="A0A1X7KUG2"/>
<keyword evidence="2" id="KW-1185">Reference proteome</keyword>
<protein>
    <submittedName>
        <fullName evidence="1">Uncharacterized protein</fullName>
    </submittedName>
</protein>
<gene>
    <name evidence="1" type="ORF">SAMN06296010_2933</name>
</gene>
<evidence type="ECO:0000313" key="2">
    <source>
        <dbReference type="Proteomes" id="UP000193244"/>
    </source>
</evidence>
<dbReference type="EMBL" id="FXAY01000005">
    <property type="protein sequence ID" value="SMG44877.1"/>
    <property type="molecule type" value="Genomic_DNA"/>
</dbReference>
<name>A0A1X7KUG2_9MICO</name>
<reference evidence="2" key="1">
    <citation type="submission" date="2017-04" db="EMBL/GenBank/DDBJ databases">
        <authorList>
            <person name="Varghese N."/>
            <person name="Submissions S."/>
        </authorList>
    </citation>
    <scope>NUCLEOTIDE SEQUENCE [LARGE SCALE GENOMIC DNA]</scope>
    <source>
        <strain evidence="2">VKM Ac-2510</strain>
    </source>
</reference>
<organism evidence="1 2">
    <name type="scientific">Agreia pratensis</name>
    <dbReference type="NCBI Taxonomy" id="150121"/>
    <lineage>
        <taxon>Bacteria</taxon>
        <taxon>Bacillati</taxon>
        <taxon>Actinomycetota</taxon>
        <taxon>Actinomycetes</taxon>
        <taxon>Micrococcales</taxon>
        <taxon>Microbacteriaceae</taxon>
        <taxon>Agreia</taxon>
    </lineage>
</organism>
<dbReference type="OrthoDB" id="5122630at2"/>
<sequence>MTKNAKALNKLLSALEKHSLVANADKSSMRQIERATSRVREAASLYLSSLPAKKAMPNPFLDVLDDRLDDDTRATLAAEWNETIQKVREKPEK</sequence>
<dbReference type="Proteomes" id="UP000193244">
    <property type="component" value="Unassembled WGS sequence"/>
</dbReference>
<dbReference type="RefSeq" id="WP_085487346.1">
    <property type="nucleotide sequence ID" value="NZ_FXAY01000005.1"/>
</dbReference>
<proteinExistence type="predicted"/>